<evidence type="ECO:0000256" key="3">
    <source>
        <dbReference type="ARBA" id="ARBA00022843"/>
    </source>
</evidence>
<keyword evidence="3" id="KW-0832">Ubl conjugation</keyword>
<dbReference type="Pfam" id="PF12012">
    <property type="entry name" value="DUF3504"/>
    <property type="match status" value="1"/>
</dbReference>
<keyword evidence="5" id="KW-1185">Reference proteome</keyword>
<evidence type="ECO:0000256" key="2">
    <source>
        <dbReference type="ARBA" id="ARBA00022553"/>
    </source>
</evidence>
<evidence type="ECO:0000313" key="5">
    <source>
        <dbReference type="Proteomes" id="UP000095280"/>
    </source>
</evidence>
<evidence type="ECO:0000313" key="6">
    <source>
        <dbReference type="WBParaSite" id="maker-uti_cns_0046369-snap-gene-0.6-mRNA-1"/>
    </source>
</evidence>
<name>A0A1I8J9K0_9PLAT</name>
<dbReference type="InterPro" id="IPR021893">
    <property type="entry name" value="ZMYM2-like_C"/>
</dbReference>
<dbReference type="WBParaSite" id="maker-uti_cns_0046369-snap-gene-0.6-mRNA-1">
    <property type="protein sequence ID" value="maker-uti_cns_0046369-snap-gene-0.6-mRNA-1"/>
    <property type="gene ID" value="maker-uti_cns_0046369-snap-gene-0.6"/>
</dbReference>
<dbReference type="AlphaFoldDB" id="A0A1I8J9K0"/>
<reference evidence="6" key="1">
    <citation type="submission" date="2016-11" db="UniProtKB">
        <authorList>
            <consortium name="WormBaseParasite"/>
        </authorList>
    </citation>
    <scope>IDENTIFICATION</scope>
</reference>
<keyword evidence="1" id="KW-1017">Isopeptide bond</keyword>
<evidence type="ECO:0000259" key="4">
    <source>
        <dbReference type="Pfam" id="PF12012"/>
    </source>
</evidence>
<dbReference type="PANTHER" id="PTHR21446">
    <property type="entry name" value="DUF3504 DOMAIN-CONTAINING PROTEIN"/>
    <property type="match status" value="1"/>
</dbReference>
<dbReference type="PANTHER" id="PTHR21446:SF12">
    <property type="entry name" value="POTASSIUM CHANNEL TETRAMERIZATION DOMAIN CONTAINING 1"/>
    <property type="match status" value="1"/>
</dbReference>
<proteinExistence type="predicted"/>
<evidence type="ECO:0000256" key="1">
    <source>
        <dbReference type="ARBA" id="ARBA00022499"/>
    </source>
</evidence>
<accession>A0A1I8J9K0</accession>
<dbReference type="InterPro" id="IPR052787">
    <property type="entry name" value="MAVS"/>
</dbReference>
<dbReference type="Proteomes" id="UP000095280">
    <property type="component" value="Unplaced"/>
</dbReference>
<organism evidence="5 6">
    <name type="scientific">Macrostomum lignano</name>
    <dbReference type="NCBI Taxonomy" id="282301"/>
    <lineage>
        <taxon>Eukaryota</taxon>
        <taxon>Metazoa</taxon>
        <taxon>Spiralia</taxon>
        <taxon>Lophotrochozoa</taxon>
        <taxon>Platyhelminthes</taxon>
        <taxon>Rhabditophora</taxon>
        <taxon>Macrostomorpha</taxon>
        <taxon>Macrostomida</taxon>
        <taxon>Macrostomidae</taxon>
        <taxon>Macrostomum</taxon>
    </lineage>
</organism>
<keyword evidence="2" id="KW-0597">Phosphoprotein</keyword>
<feature type="domain" description="ZMYM2-like/QRICH1 C-terminal" evidence="4">
    <location>
        <begin position="21"/>
        <end position="96"/>
    </location>
</feature>
<sequence>MTAIKLQSSTSKNVKGSVDIRDCDDNNKEALMVAKPGSKCCPVEAFKLYLSKMVAVYDWNGTDFFLRPKQQVGPNGIWYTKQAVGINTLGPLMKTISAKANLSKPYTVQYIRRTVYSTWKTKRHYNGGHEWTIDIALDGTGSETLSVGIRSAAQSEVLLTREPTTSASTKKMRIIADGDPNVVQFVFE</sequence>
<protein>
    <submittedName>
        <fullName evidence="6">DUF3504 domain-containing protein</fullName>
    </submittedName>
</protein>